<evidence type="ECO:0000256" key="12">
    <source>
        <dbReference type="PIRNR" id="PIRNR006446"/>
    </source>
</evidence>
<feature type="transmembrane region" description="Helical" evidence="12">
    <location>
        <begin position="20"/>
        <end position="38"/>
    </location>
</feature>
<evidence type="ECO:0000313" key="14">
    <source>
        <dbReference type="Proteomes" id="UP001165124"/>
    </source>
</evidence>
<keyword evidence="5 12" id="KW-0349">Heme</keyword>
<feature type="transmembrane region" description="Helical" evidence="12">
    <location>
        <begin position="59"/>
        <end position="80"/>
    </location>
</feature>
<evidence type="ECO:0000256" key="11">
    <source>
        <dbReference type="ARBA" id="ARBA00023136"/>
    </source>
</evidence>
<keyword evidence="11 12" id="KW-0472">Membrane</keyword>
<feature type="transmembrane region" description="Helical" evidence="12">
    <location>
        <begin position="374"/>
        <end position="395"/>
    </location>
</feature>
<keyword evidence="14" id="KW-1185">Reference proteome</keyword>
<comment type="similarity">
    <text evidence="2 12">Belongs to the cytochrome ubiquinol oxidase subunit 1 family.</text>
</comment>
<dbReference type="RefSeq" id="WP_067915605.1">
    <property type="nucleotide sequence ID" value="NZ_BSRZ01000004.1"/>
</dbReference>
<dbReference type="GO" id="GO:0070069">
    <property type="term" value="C:cytochrome complex"/>
    <property type="evidence" value="ECO:0007669"/>
    <property type="project" value="UniProtKB-UniRule"/>
</dbReference>
<evidence type="ECO:0000313" key="13">
    <source>
        <dbReference type="EMBL" id="GLW63901.1"/>
    </source>
</evidence>
<feature type="transmembrane region" description="Helical" evidence="12">
    <location>
        <begin position="222"/>
        <end position="242"/>
    </location>
</feature>
<keyword evidence="8 12" id="KW-0249">Electron transport</keyword>
<keyword evidence="6 12" id="KW-0812">Transmembrane</keyword>
<evidence type="ECO:0000256" key="6">
    <source>
        <dbReference type="ARBA" id="ARBA00022692"/>
    </source>
</evidence>
<keyword evidence="4 12" id="KW-1003">Cell membrane</keyword>
<feature type="transmembrane region" description="Helical" evidence="12">
    <location>
        <begin position="325"/>
        <end position="343"/>
    </location>
</feature>
<dbReference type="PIRSF" id="PIRSF006446">
    <property type="entry name" value="Cyt_quinol_oxidase_1"/>
    <property type="match status" value="1"/>
</dbReference>
<feature type="transmembrane region" description="Helical" evidence="12">
    <location>
        <begin position="125"/>
        <end position="146"/>
    </location>
</feature>
<dbReference type="InterPro" id="IPR002585">
    <property type="entry name" value="Cyt-d_ubiquinol_oxidase_su_1"/>
</dbReference>
<keyword evidence="3 12" id="KW-0813">Transport</keyword>
<evidence type="ECO:0000256" key="3">
    <source>
        <dbReference type="ARBA" id="ARBA00022448"/>
    </source>
</evidence>
<name>A0A9W6UTR3_9ACTN</name>
<dbReference type="GO" id="GO:0009055">
    <property type="term" value="F:electron transfer activity"/>
    <property type="evidence" value="ECO:0007669"/>
    <property type="project" value="UniProtKB-UniRule"/>
</dbReference>
<dbReference type="PANTHER" id="PTHR30365">
    <property type="entry name" value="CYTOCHROME D UBIQUINOL OXIDASE"/>
    <property type="match status" value="1"/>
</dbReference>
<dbReference type="Proteomes" id="UP001165124">
    <property type="component" value="Unassembled WGS sequence"/>
</dbReference>
<protein>
    <submittedName>
        <fullName evidence="13">Cytochrome ubiquinol oxidase subunit I</fullName>
    </submittedName>
</protein>
<dbReference type="GO" id="GO:0046872">
    <property type="term" value="F:metal ion binding"/>
    <property type="evidence" value="ECO:0007669"/>
    <property type="project" value="UniProtKB-UniRule"/>
</dbReference>
<proteinExistence type="inferred from homology"/>
<dbReference type="GO" id="GO:0020037">
    <property type="term" value="F:heme binding"/>
    <property type="evidence" value="ECO:0007669"/>
    <property type="project" value="TreeGrafter"/>
</dbReference>
<comment type="caution">
    <text evidence="13">The sequence shown here is derived from an EMBL/GenBank/DDBJ whole genome shotgun (WGS) entry which is preliminary data.</text>
</comment>
<evidence type="ECO:0000256" key="7">
    <source>
        <dbReference type="ARBA" id="ARBA00022723"/>
    </source>
</evidence>
<evidence type="ECO:0000256" key="10">
    <source>
        <dbReference type="ARBA" id="ARBA00023004"/>
    </source>
</evidence>
<dbReference type="AlphaFoldDB" id="A0A9W6UTR3"/>
<evidence type="ECO:0000256" key="9">
    <source>
        <dbReference type="ARBA" id="ARBA00022989"/>
    </source>
</evidence>
<dbReference type="Pfam" id="PF01654">
    <property type="entry name" value="Cyt_bd_oxida_I"/>
    <property type="match status" value="2"/>
</dbReference>
<dbReference type="EMBL" id="BSRZ01000004">
    <property type="protein sequence ID" value="GLW63901.1"/>
    <property type="molecule type" value="Genomic_DNA"/>
</dbReference>
<evidence type="ECO:0000256" key="5">
    <source>
        <dbReference type="ARBA" id="ARBA00022617"/>
    </source>
</evidence>
<accession>A0A9W6UTR3</accession>
<dbReference type="PANTHER" id="PTHR30365:SF15">
    <property type="entry name" value="CYTOCHROME BD UBIQUINOL OXIDASE SUBUNIT 1"/>
    <property type="match status" value="1"/>
</dbReference>
<keyword evidence="9 12" id="KW-1133">Transmembrane helix</keyword>
<keyword evidence="10 12" id="KW-0408">Iron</keyword>
<dbReference type="GO" id="GO:0019646">
    <property type="term" value="P:aerobic electron transport chain"/>
    <property type="evidence" value="ECO:0007669"/>
    <property type="project" value="InterPro"/>
</dbReference>
<evidence type="ECO:0000256" key="4">
    <source>
        <dbReference type="ARBA" id="ARBA00022475"/>
    </source>
</evidence>
<dbReference type="GO" id="GO:0016682">
    <property type="term" value="F:oxidoreductase activity, acting on diphenols and related substances as donors, oxygen as acceptor"/>
    <property type="evidence" value="ECO:0007669"/>
    <property type="project" value="TreeGrafter"/>
</dbReference>
<evidence type="ECO:0000256" key="1">
    <source>
        <dbReference type="ARBA" id="ARBA00004651"/>
    </source>
</evidence>
<feature type="transmembrane region" description="Helical" evidence="12">
    <location>
        <begin position="179"/>
        <end position="201"/>
    </location>
</feature>
<evidence type="ECO:0000256" key="8">
    <source>
        <dbReference type="ARBA" id="ARBA00022982"/>
    </source>
</evidence>
<keyword evidence="7 12" id="KW-0479">Metal-binding</keyword>
<dbReference type="GO" id="GO:0005886">
    <property type="term" value="C:plasma membrane"/>
    <property type="evidence" value="ECO:0007669"/>
    <property type="project" value="UniProtKB-SubCell"/>
</dbReference>
<reference evidence="13" key="1">
    <citation type="submission" date="2023-02" db="EMBL/GenBank/DDBJ databases">
        <title>Actinomadura rubrobrunea NBRC 14622.</title>
        <authorList>
            <person name="Ichikawa N."/>
            <person name="Sato H."/>
            <person name="Tonouchi N."/>
        </authorList>
    </citation>
    <scope>NUCLEOTIDE SEQUENCE</scope>
    <source>
        <strain evidence="13">NBRC 14622</strain>
    </source>
</reference>
<gene>
    <name evidence="13" type="primary">cydA</name>
    <name evidence="13" type="ORF">Arub01_21450</name>
</gene>
<sequence>MDAETLDLARLQFAITSGAHFLFVALTLGLAVVVAAVQTRATASGSDAHWRMTRFWGQLYVINYGMGIVTGLVMEFQFGLSWSGLTTVAGDVFGAPLAMEALVAFFIESTFLGLWIFGWGRINRWVHLALLWVVALTAYASAYWVIAANGWLQNPVGAERRGDRMVLVDRAALLANPDALIALAHVAGAGLLAGGLFVAGVSAYHLRRRGADEEVFRRSLRTGLIVAAPAALFTVGVGFNQFRVVAGHLPMKYAVSRGDTAERERLQAELAARFGPGDYSPPDWIDIPAALMINLGTVLLVLTAVNLALAYRTRAGAVTRFCRRLLTWSIVLPFVAAVAGWVFREVGRQPWAINQVLLTEDALSPSVSAGSMRLTLIAFTALFAALIALDAWLLARYARRGPEGATLGVPPVPDEEPEPVPQF</sequence>
<evidence type="ECO:0000256" key="2">
    <source>
        <dbReference type="ARBA" id="ARBA00009819"/>
    </source>
</evidence>
<comment type="subcellular location">
    <subcellularLocation>
        <location evidence="1">Cell membrane</location>
        <topology evidence="1">Multi-pass membrane protein</topology>
    </subcellularLocation>
</comment>
<feature type="transmembrane region" description="Helical" evidence="12">
    <location>
        <begin position="92"/>
        <end position="118"/>
    </location>
</feature>
<organism evidence="13 14">
    <name type="scientific">Actinomadura rubrobrunea</name>
    <dbReference type="NCBI Taxonomy" id="115335"/>
    <lineage>
        <taxon>Bacteria</taxon>
        <taxon>Bacillati</taxon>
        <taxon>Actinomycetota</taxon>
        <taxon>Actinomycetes</taxon>
        <taxon>Streptosporangiales</taxon>
        <taxon>Thermomonosporaceae</taxon>
        <taxon>Actinomadura</taxon>
    </lineage>
</organism>
<feature type="transmembrane region" description="Helical" evidence="12">
    <location>
        <begin position="289"/>
        <end position="313"/>
    </location>
</feature>